<dbReference type="STRING" id="574650.SAMN04487966_106136"/>
<reference evidence="4 5" key="1">
    <citation type="submission" date="2016-10" db="EMBL/GenBank/DDBJ databases">
        <authorList>
            <person name="de Groot N.N."/>
        </authorList>
    </citation>
    <scope>NUCLEOTIDE SEQUENCE [LARGE SCALE GENOMIC DNA]</scope>
    <source>
        <strain evidence="4 5">CGMCC 1.7054</strain>
    </source>
</reference>
<accession>A0A1I7MMZ8</accession>
<evidence type="ECO:0000256" key="2">
    <source>
        <dbReference type="SAM" id="Phobius"/>
    </source>
</evidence>
<keyword evidence="5" id="KW-1185">Reference proteome</keyword>
<keyword evidence="2" id="KW-0472">Membrane</keyword>
<protein>
    <submittedName>
        <fullName evidence="4">LytR cell envelope-related transcriptional attenuator</fullName>
    </submittedName>
</protein>
<dbReference type="Gene3D" id="3.30.70.2390">
    <property type="match status" value="1"/>
</dbReference>
<dbReference type="OrthoDB" id="4966791at2"/>
<dbReference type="RefSeq" id="WP_091697394.1">
    <property type="nucleotide sequence ID" value="NZ_FPCG01000006.1"/>
</dbReference>
<dbReference type="Proteomes" id="UP000198881">
    <property type="component" value="Unassembled WGS sequence"/>
</dbReference>
<gene>
    <name evidence="4" type="ORF">SAMN04487966_106136</name>
</gene>
<name>A0A1I7MMZ8_9MICC</name>
<keyword evidence="2" id="KW-1133">Transmembrane helix</keyword>
<dbReference type="EMBL" id="FPCG01000006">
    <property type="protein sequence ID" value="SFV23268.1"/>
    <property type="molecule type" value="Genomic_DNA"/>
</dbReference>
<dbReference type="InterPro" id="IPR027381">
    <property type="entry name" value="LytR/CpsA/Psr_C"/>
</dbReference>
<feature type="transmembrane region" description="Helical" evidence="2">
    <location>
        <begin position="37"/>
        <end position="60"/>
    </location>
</feature>
<sequence>MTEYPRDRFDDVPEYTDRKGGHRAHFDPPVETTGLRWIAVTAAFALAVGAFCFFILPGLLSSAPATSGATAESASSASQQSATPPAEASSTASTSATPTAPAGASTVEVYAVADTGGTAEATGGQLRSAGFTVGGVGAWQGFAVPQSAVYYSAGEDTAEAVAAQLELPTVYDGRVPGVVVVLTGTP</sequence>
<evidence type="ECO:0000256" key="1">
    <source>
        <dbReference type="SAM" id="MobiDB-lite"/>
    </source>
</evidence>
<organism evidence="4 5">
    <name type="scientific">Micrococcus terreus</name>
    <dbReference type="NCBI Taxonomy" id="574650"/>
    <lineage>
        <taxon>Bacteria</taxon>
        <taxon>Bacillati</taxon>
        <taxon>Actinomycetota</taxon>
        <taxon>Actinomycetes</taxon>
        <taxon>Micrococcales</taxon>
        <taxon>Micrococcaceae</taxon>
        <taxon>Micrococcus</taxon>
    </lineage>
</organism>
<feature type="region of interest" description="Disordered" evidence="1">
    <location>
        <begin position="71"/>
        <end position="101"/>
    </location>
</feature>
<dbReference type="Pfam" id="PF13399">
    <property type="entry name" value="LytR_C"/>
    <property type="match status" value="1"/>
</dbReference>
<feature type="region of interest" description="Disordered" evidence="1">
    <location>
        <begin position="1"/>
        <end position="28"/>
    </location>
</feature>
<evidence type="ECO:0000259" key="3">
    <source>
        <dbReference type="Pfam" id="PF13399"/>
    </source>
</evidence>
<evidence type="ECO:0000313" key="5">
    <source>
        <dbReference type="Proteomes" id="UP000198881"/>
    </source>
</evidence>
<feature type="domain" description="LytR/CpsA/Psr regulator C-terminal" evidence="3">
    <location>
        <begin position="106"/>
        <end position="183"/>
    </location>
</feature>
<dbReference type="AlphaFoldDB" id="A0A1I7MMZ8"/>
<proteinExistence type="predicted"/>
<evidence type="ECO:0000313" key="4">
    <source>
        <dbReference type="EMBL" id="SFV23268.1"/>
    </source>
</evidence>
<keyword evidence="2" id="KW-0812">Transmembrane</keyword>